<evidence type="ECO:0000259" key="11">
    <source>
        <dbReference type="PROSITE" id="PS50173"/>
    </source>
</evidence>
<evidence type="ECO:0000256" key="8">
    <source>
        <dbReference type="ARBA" id="ARBA00022932"/>
    </source>
</evidence>
<evidence type="ECO:0000256" key="6">
    <source>
        <dbReference type="ARBA" id="ARBA00022763"/>
    </source>
</evidence>
<keyword evidence="9" id="KW-0234">DNA repair</keyword>
<dbReference type="FunFam" id="3.30.1490.100:FF:000004">
    <property type="entry name" value="DNA polymerase IV"/>
    <property type="match status" value="1"/>
</dbReference>
<dbReference type="GO" id="GO:0006260">
    <property type="term" value="P:DNA replication"/>
    <property type="evidence" value="ECO:0007669"/>
    <property type="project" value="UniProtKB-KW"/>
</dbReference>
<dbReference type="Pfam" id="PF00817">
    <property type="entry name" value="IMS"/>
    <property type="match status" value="1"/>
</dbReference>
<dbReference type="EC" id="2.7.7.7" evidence="1"/>
<dbReference type="GO" id="GO:0006281">
    <property type="term" value="P:DNA repair"/>
    <property type="evidence" value="ECO:0007669"/>
    <property type="project" value="UniProtKB-KW"/>
</dbReference>
<dbReference type="Pfam" id="PF11799">
    <property type="entry name" value="IMS_C"/>
    <property type="match status" value="1"/>
</dbReference>
<dbReference type="HAMAP" id="MF_01113">
    <property type="entry name" value="DNApol_IV"/>
    <property type="match status" value="1"/>
</dbReference>
<accession>A0A0F9TAC1</accession>
<dbReference type="GO" id="GO:0003684">
    <property type="term" value="F:damaged DNA binding"/>
    <property type="evidence" value="ECO:0007669"/>
    <property type="project" value="InterPro"/>
</dbReference>
<keyword evidence="5" id="KW-0479">Metal-binding</keyword>
<feature type="domain" description="UmuC" evidence="11">
    <location>
        <begin position="13"/>
        <end position="197"/>
    </location>
</feature>
<dbReference type="InterPro" id="IPR043128">
    <property type="entry name" value="Rev_trsase/Diguanyl_cyclase"/>
</dbReference>
<gene>
    <name evidence="12" type="ORF">LCGC14_0416310</name>
</gene>
<keyword evidence="3" id="KW-0548">Nucleotidyltransferase</keyword>
<dbReference type="PANTHER" id="PTHR11076">
    <property type="entry name" value="DNA REPAIR POLYMERASE UMUC / TRANSFERASE FAMILY MEMBER"/>
    <property type="match status" value="1"/>
</dbReference>
<comment type="catalytic activity">
    <reaction evidence="10">
        <text>DNA(n) + a 2'-deoxyribonucleoside 5'-triphosphate = DNA(n+1) + diphosphate</text>
        <dbReference type="Rhea" id="RHEA:22508"/>
        <dbReference type="Rhea" id="RHEA-COMP:17339"/>
        <dbReference type="Rhea" id="RHEA-COMP:17340"/>
        <dbReference type="ChEBI" id="CHEBI:33019"/>
        <dbReference type="ChEBI" id="CHEBI:61560"/>
        <dbReference type="ChEBI" id="CHEBI:173112"/>
        <dbReference type="EC" id="2.7.7.7"/>
    </reaction>
</comment>
<dbReference type="InterPro" id="IPR017961">
    <property type="entry name" value="DNA_pol_Y-fam_little_finger"/>
</dbReference>
<dbReference type="GO" id="GO:0042276">
    <property type="term" value="P:error-prone translesion synthesis"/>
    <property type="evidence" value="ECO:0007669"/>
    <property type="project" value="TreeGrafter"/>
</dbReference>
<dbReference type="Gene3D" id="3.40.1170.60">
    <property type="match status" value="1"/>
</dbReference>
<organism evidence="12">
    <name type="scientific">marine sediment metagenome</name>
    <dbReference type="NCBI Taxonomy" id="412755"/>
    <lineage>
        <taxon>unclassified sequences</taxon>
        <taxon>metagenomes</taxon>
        <taxon>ecological metagenomes</taxon>
    </lineage>
</organism>
<dbReference type="SUPFAM" id="SSF100879">
    <property type="entry name" value="Lesion bypass DNA polymerase (Y-family), little finger domain"/>
    <property type="match status" value="1"/>
</dbReference>
<keyword evidence="2" id="KW-0808">Transferase</keyword>
<dbReference type="InterPro" id="IPR001126">
    <property type="entry name" value="UmuC"/>
</dbReference>
<keyword evidence="8" id="KW-0239">DNA-directed DNA polymerase</keyword>
<evidence type="ECO:0000256" key="7">
    <source>
        <dbReference type="ARBA" id="ARBA00022842"/>
    </source>
</evidence>
<dbReference type="NCBIfam" id="NF002677">
    <property type="entry name" value="PRK02406.1"/>
    <property type="match status" value="1"/>
</dbReference>
<keyword evidence="6" id="KW-0227">DNA damage</keyword>
<dbReference type="GO" id="GO:0003887">
    <property type="term" value="F:DNA-directed DNA polymerase activity"/>
    <property type="evidence" value="ECO:0007669"/>
    <property type="project" value="UniProtKB-KW"/>
</dbReference>
<keyword evidence="4" id="KW-0235">DNA replication</keyword>
<evidence type="ECO:0000256" key="5">
    <source>
        <dbReference type="ARBA" id="ARBA00022723"/>
    </source>
</evidence>
<evidence type="ECO:0000256" key="2">
    <source>
        <dbReference type="ARBA" id="ARBA00022679"/>
    </source>
</evidence>
<dbReference type="InterPro" id="IPR022880">
    <property type="entry name" value="DNApol_IV"/>
</dbReference>
<evidence type="ECO:0000256" key="1">
    <source>
        <dbReference type="ARBA" id="ARBA00012417"/>
    </source>
</evidence>
<dbReference type="GO" id="GO:0046872">
    <property type="term" value="F:metal ion binding"/>
    <property type="evidence" value="ECO:0007669"/>
    <property type="project" value="UniProtKB-KW"/>
</dbReference>
<proteinExistence type="inferred from homology"/>
<dbReference type="CDD" id="cd03586">
    <property type="entry name" value="PolY_Pol_IV_kappa"/>
    <property type="match status" value="1"/>
</dbReference>
<dbReference type="EMBL" id="LAZR01000374">
    <property type="protein sequence ID" value="KKN71882.1"/>
    <property type="molecule type" value="Genomic_DNA"/>
</dbReference>
<dbReference type="Gene3D" id="1.10.150.20">
    <property type="entry name" value="5' to 3' exonuclease, C-terminal subdomain"/>
    <property type="match status" value="1"/>
</dbReference>
<dbReference type="AlphaFoldDB" id="A0A0F9TAC1"/>
<evidence type="ECO:0000256" key="10">
    <source>
        <dbReference type="ARBA" id="ARBA00049244"/>
    </source>
</evidence>
<protein>
    <recommendedName>
        <fullName evidence="1">DNA-directed DNA polymerase</fullName>
        <ecNumber evidence="1">2.7.7.7</ecNumber>
    </recommendedName>
</protein>
<comment type="caution">
    <text evidence="12">The sequence shown here is derived from an EMBL/GenBank/DDBJ whole genome shotgun (WGS) entry which is preliminary data.</text>
</comment>
<dbReference type="InterPro" id="IPR043502">
    <property type="entry name" value="DNA/RNA_pol_sf"/>
</dbReference>
<keyword evidence="7" id="KW-0460">Magnesium</keyword>
<dbReference type="GO" id="GO:0005829">
    <property type="term" value="C:cytosol"/>
    <property type="evidence" value="ECO:0007669"/>
    <property type="project" value="TreeGrafter"/>
</dbReference>
<evidence type="ECO:0000256" key="3">
    <source>
        <dbReference type="ARBA" id="ARBA00022695"/>
    </source>
</evidence>
<dbReference type="InterPro" id="IPR036775">
    <property type="entry name" value="DNA_pol_Y-fam_lit_finger_sf"/>
</dbReference>
<evidence type="ECO:0000256" key="4">
    <source>
        <dbReference type="ARBA" id="ARBA00022705"/>
    </source>
</evidence>
<dbReference type="Gene3D" id="3.30.1490.100">
    <property type="entry name" value="DNA polymerase, Y-family, little finger domain"/>
    <property type="match status" value="1"/>
</dbReference>
<dbReference type="Gene3D" id="3.30.70.270">
    <property type="match status" value="1"/>
</dbReference>
<dbReference type="PANTHER" id="PTHR11076:SF33">
    <property type="entry name" value="DNA POLYMERASE KAPPA"/>
    <property type="match status" value="1"/>
</dbReference>
<evidence type="ECO:0000256" key="9">
    <source>
        <dbReference type="ARBA" id="ARBA00023204"/>
    </source>
</evidence>
<dbReference type="InterPro" id="IPR050116">
    <property type="entry name" value="DNA_polymerase-Y"/>
</dbReference>
<dbReference type="GO" id="GO:0009432">
    <property type="term" value="P:SOS response"/>
    <property type="evidence" value="ECO:0007669"/>
    <property type="project" value="TreeGrafter"/>
</dbReference>
<name>A0A0F9TAC1_9ZZZZ</name>
<dbReference type="PROSITE" id="PS50173">
    <property type="entry name" value="UMUC"/>
    <property type="match status" value="1"/>
</dbReference>
<dbReference type="SUPFAM" id="SSF56672">
    <property type="entry name" value="DNA/RNA polymerases"/>
    <property type="match status" value="1"/>
</dbReference>
<evidence type="ECO:0000313" key="12">
    <source>
        <dbReference type="EMBL" id="KKN71882.1"/>
    </source>
</evidence>
<reference evidence="12" key="1">
    <citation type="journal article" date="2015" name="Nature">
        <title>Complex archaea that bridge the gap between prokaryotes and eukaryotes.</title>
        <authorList>
            <person name="Spang A."/>
            <person name="Saw J.H."/>
            <person name="Jorgensen S.L."/>
            <person name="Zaremba-Niedzwiedzka K."/>
            <person name="Martijn J."/>
            <person name="Lind A.E."/>
            <person name="van Eijk R."/>
            <person name="Schleper C."/>
            <person name="Guy L."/>
            <person name="Ettema T.J."/>
        </authorList>
    </citation>
    <scope>NUCLEOTIDE SEQUENCE</scope>
</reference>
<sequence>MSVNHRHKMDRFVLHCDLDCFYAAVEIRDNPQYRGKPVIIGADPKEGKGRGVISTCSYEARIFGLHSGMPISQAYARCPQGIYLRGNFNKYKEASKEVMSILEKFSPDFQIVGRDEAYLELTNICSDVKEVHERAKQIQQEVFETVGITISIGCAPTKSLAKIASDQNKPNGITFVKREQINDFLKNMDITRIPGIGKKSKVYFNKRGIRKIGDIIKLPLPKFVRLFGKQGEWVWKIVHGLDDRKVKEYTEERRSISAERTFLSDTDSFKEVISRFEQINEQIHETIIKNHISYKTITLKIRFEGFETFTRSKTLPFHIQDCNKVLKVVLKLFKEFSSFNKKFRLVGIKLSNLEKKTKVRQTDLVSFISA</sequence>